<accession>A0A2T2N4W9</accession>
<reference evidence="2 3" key="1">
    <citation type="journal article" date="2018" name="Front. Microbiol.">
        <title>Genome-Wide Analysis of Corynespora cassiicola Leaf Fall Disease Putative Effectors.</title>
        <authorList>
            <person name="Lopez D."/>
            <person name="Ribeiro S."/>
            <person name="Label P."/>
            <person name="Fumanal B."/>
            <person name="Venisse J.S."/>
            <person name="Kohler A."/>
            <person name="de Oliveira R.R."/>
            <person name="Labutti K."/>
            <person name="Lipzen A."/>
            <person name="Lail K."/>
            <person name="Bauer D."/>
            <person name="Ohm R.A."/>
            <person name="Barry K.W."/>
            <person name="Spatafora J."/>
            <person name="Grigoriev I.V."/>
            <person name="Martin F.M."/>
            <person name="Pujade-Renaud V."/>
        </authorList>
    </citation>
    <scope>NUCLEOTIDE SEQUENCE [LARGE SCALE GENOMIC DNA]</scope>
    <source>
        <strain evidence="2 3">Philippines</strain>
    </source>
</reference>
<dbReference type="AlphaFoldDB" id="A0A2T2N4W9"/>
<dbReference type="PANTHER" id="PTHR42083">
    <property type="entry name" value="MARVEL DOMAIN-CONTAINING PROTEIN"/>
    <property type="match status" value="1"/>
</dbReference>
<protein>
    <recommendedName>
        <fullName evidence="4">MARVEL domain-containing protein</fullName>
    </recommendedName>
</protein>
<sequence length="131" mass="14808">IRVLQFALGIAVMGLYVEDCINARKAGKYMDPKWVFALSTGVISAVVAFAFIWSSTFKPHLFFPVDAIIWLLYLVVFGIFGKMYITEDPEGNAGIQRMKNAVWVVLATWLFWTATALWGGLALWRQKKARS</sequence>
<keyword evidence="1" id="KW-0812">Transmembrane</keyword>
<keyword evidence="1" id="KW-1133">Transmembrane helix</keyword>
<feature type="non-terminal residue" evidence="2">
    <location>
        <position position="1"/>
    </location>
</feature>
<organism evidence="2 3">
    <name type="scientific">Corynespora cassiicola Philippines</name>
    <dbReference type="NCBI Taxonomy" id="1448308"/>
    <lineage>
        <taxon>Eukaryota</taxon>
        <taxon>Fungi</taxon>
        <taxon>Dikarya</taxon>
        <taxon>Ascomycota</taxon>
        <taxon>Pezizomycotina</taxon>
        <taxon>Dothideomycetes</taxon>
        <taxon>Pleosporomycetidae</taxon>
        <taxon>Pleosporales</taxon>
        <taxon>Corynesporascaceae</taxon>
        <taxon>Corynespora</taxon>
    </lineage>
</organism>
<keyword evidence="1" id="KW-0472">Membrane</keyword>
<feature type="transmembrane region" description="Helical" evidence="1">
    <location>
        <begin position="101"/>
        <end position="124"/>
    </location>
</feature>
<keyword evidence="3" id="KW-1185">Reference proteome</keyword>
<evidence type="ECO:0000313" key="3">
    <source>
        <dbReference type="Proteomes" id="UP000240883"/>
    </source>
</evidence>
<dbReference type="EMBL" id="KZ678151">
    <property type="protein sequence ID" value="PSN60058.1"/>
    <property type="molecule type" value="Genomic_DNA"/>
</dbReference>
<evidence type="ECO:0000256" key="1">
    <source>
        <dbReference type="SAM" id="Phobius"/>
    </source>
</evidence>
<name>A0A2T2N4W9_CORCC</name>
<evidence type="ECO:0008006" key="4">
    <source>
        <dbReference type="Google" id="ProtNLM"/>
    </source>
</evidence>
<gene>
    <name evidence="2" type="ORF">BS50DRAFT_451714</name>
</gene>
<dbReference type="Proteomes" id="UP000240883">
    <property type="component" value="Unassembled WGS sequence"/>
</dbReference>
<evidence type="ECO:0000313" key="2">
    <source>
        <dbReference type="EMBL" id="PSN60058.1"/>
    </source>
</evidence>
<dbReference type="PANTHER" id="PTHR42083:SF1">
    <property type="entry name" value="MARVEL DOMAIN-CONTAINING PROTEIN"/>
    <property type="match status" value="1"/>
</dbReference>
<feature type="transmembrane region" description="Helical" evidence="1">
    <location>
        <begin position="61"/>
        <end position="81"/>
    </location>
</feature>
<dbReference type="OrthoDB" id="5363290at2759"/>
<proteinExistence type="predicted"/>
<feature type="non-terminal residue" evidence="2">
    <location>
        <position position="131"/>
    </location>
</feature>
<feature type="transmembrane region" description="Helical" evidence="1">
    <location>
        <begin position="34"/>
        <end position="54"/>
    </location>
</feature>